<dbReference type="STRING" id="42514.ENSPNAP00000027167"/>
<dbReference type="GeneTree" id="ENSGT00530000064185"/>
<dbReference type="OrthoDB" id="9905773at2759"/>
<name>A0A3B4DS10_PYGNA</name>
<reference evidence="2" key="2">
    <citation type="submission" date="2025-08" db="UniProtKB">
        <authorList>
            <consortium name="Ensembl"/>
        </authorList>
    </citation>
    <scope>IDENTIFICATION</scope>
</reference>
<dbReference type="Ensembl" id="ENSPNAT00000003310.2">
    <property type="protein sequence ID" value="ENSPNAP00000027167.1"/>
    <property type="gene ID" value="ENSPNAG00000002303.2"/>
</dbReference>
<keyword evidence="3" id="KW-1185">Reference proteome</keyword>
<evidence type="ECO:0008006" key="4">
    <source>
        <dbReference type="Google" id="ProtNLM"/>
    </source>
</evidence>
<dbReference type="PANTHER" id="PTHR28584:SF1">
    <property type="entry name" value="PROTEIN FAM228B"/>
    <property type="match status" value="1"/>
</dbReference>
<organism evidence="2 3">
    <name type="scientific">Pygocentrus nattereri</name>
    <name type="common">Red-bellied piranha</name>
    <dbReference type="NCBI Taxonomy" id="42514"/>
    <lineage>
        <taxon>Eukaryota</taxon>
        <taxon>Metazoa</taxon>
        <taxon>Chordata</taxon>
        <taxon>Craniata</taxon>
        <taxon>Vertebrata</taxon>
        <taxon>Euteleostomi</taxon>
        <taxon>Actinopterygii</taxon>
        <taxon>Neopterygii</taxon>
        <taxon>Teleostei</taxon>
        <taxon>Ostariophysi</taxon>
        <taxon>Characiformes</taxon>
        <taxon>Characoidei</taxon>
        <taxon>Pygocentrus</taxon>
    </lineage>
</organism>
<evidence type="ECO:0000313" key="3">
    <source>
        <dbReference type="Proteomes" id="UP001501920"/>
    </source>
</evidence>
<protein>
    <recommendedName>
        <fullName evidence="4">Protein FAM228B</fullName>
    </recommendedName>
</protein>
<dbReference type="InterPro" id="IPR040046">
    <property type="entry name" value="FAM228"/>
</dbReference>
<dbReference type="Proteomes" id="UP001501920">
    <property type="component" value="Chromosome 4"/>
</dbReference>
<dbReference type="PANTHER" id="PTHR28584">
    <property type="entry name" value="FAMILY WITH SEQUENCE SIMILARITY 228 MEMBER A"/>
    <property type="match status" value="1"/>
</dbReference>
<gene>
    <name evidence="2" type="primary">FAM228A</name>
</gene>
<dbReference type="RefSeq" id="XP_017570211.1">
    <property type="nucleotide sequence ID" value="XM_017714722.2"/>
</dbReference>
<dbReference type="GeneID" id="108437562"/>
<dbReference type="AlphaFoldDB" id="A0A3B4DS10"/>
<comment type="similarity">
    <text evidence="1">Belongs to the FAM228 family.</text>
</comment>
<reference evidence="2" key="3">
    <citation type="submission" date="2025-09" db="UniProtKB">
        <authorList>
            <consortium name="Ensembl"/>
        </authorList>
    </citation>
    <scope>IDENTIFICATION</scope>
</reference>
<reference evidence="2 3" key="1">
    <citation type="submission" date="2020-10" db="EMBL/GenBank/DDBJ databases">
        <title>Pygocentrus nattereri (red-bellied piranha) genome, fPygNat1, primary haplotype.</title>
        <authorList>
            <person name="Myers G."/>
            <person name="Meyer A."/>
            <person name="Karagic N."/>
            <person name="Pippel M."/>
            <person name="Winkler S."/>
            <person name="Tracey A."/>
            <person name="Wood J."/>
            <person name="Formenti G."/>
            <person name="Howe K."/>
            <person name="Fedrigo O."/>
            <person name="Jarvis E.D."/>
        </authorList>
    </citation>
    <scope>NUCLEOTIDE SEQUENCE [LARGE SCALE GENOMIC DNA]</scope>
</reference>
<accession>A0A3B4DS10</accession>
<evidence type="ECO:0000313" key="2">
    <source>
        <dbReference type="Ensembl" id="ENSPNAP00000027167.1"/>
    </source>
</evidence>
<dbReference type="CTD" id="653140"/>
<evidence type="ECO:0000256" key="1">
    <source>
        <dbReference type="ARBA" id="ARBA00007753"/>
    </source>
</evidence>
<sequence length="309" mass="35356">MTQVQENDQAVQGRWTAQLVEKSSANLWGMPFKVRKGCDSGVIFLHKPVPPHLLQATSPRGVWPRSLSVGRTDRRYQFIRSATQRPTRVVTQSKTTADMPRTLSPCSITQLQEQLLSEQQEADAITQPLLDTENGFIKDLELYLDHRDSAALRKRELLHRRWTQCVWQPIQRSVEQHFARCCCEAAEPMRMMLEHYINYGNAKGFVSLETYDPQEYEPFLLHLSRPHSFQVSTLPLKDPLSLQARARMNEKRTILRCQTGQANECQRQEEGRDGSCLQRASRVSRGTVDLATAEGRSFQPECWSSTGPS</sequence>
<proteinExistence type="inferred from homology"/>